<gene>
    <name evidence="2" type="ORF">Pmani_014730</name>
</gene>
<comment type="caution">
    <text evidence="2">The sequence shown here is derived from an EMBL/GenBank/DDBJ whole genome shotgun (WGS) entry which is preliminary data.</text>
</comment>
<dbReference type="Proteomes" id="UP001292094">
    <property type="component" value="Unassembled WGS sequence"/>
</dbReference>
<dbReference type="AlphaFoldDB" id="A0AAE1PVD7"/>
<protein>
    <submittedName>
        <fullName evidence="2">Uncharacterized protein</fullName>
    </submittedName>
</protein>
<evidence type="ECO:0000313" key="3">
    <source>
        <dbReference type="Proteomes" id="UP001292094"/>
    </source>
</evidence>
<keyword evidence="3" id="KW-1185">Reference proteome</keyword>
<dbReference type="EMBL" id="JAWZYT010001253">
    <property type="protein sequence ID" value="KAK4313932.1"/>
    <property type="molecule type" value="Genomic_DNA"/>
</dbReference>
<name>A0AAE1PVD7_9EUCA</name>
<evidence type="ECO:0000313" key="2">
    <source>
        <dbReference type="EMBL" id="KAK4313932.1"/>
    </source>
</evidence>
<proteinExistence type="predicted"/>
<evidence type="ECO:0000256" key="1">
    <source>
        <dbReference type="SAM" id="MobiDB-lite"/>
    </source>
</evidence>
<sequence length="159" mass="18488">MYHATTKYRNANTAITIILHYHSTLSYPVLFVPDRHHCYRTTNHLTRQTSTPDKPFLSTNYSSRQNHFSRQISAPDKSHISRQPSTPNKPLLSTKPLSRHHIYYRHHRYYHRQTTAPDTKAFTTHSLYLTTPTPPHSVPTTVTRPHPSLPQQSLNLILT</sequence>
<feature type="region of interest" description="Disordered" evidence="1">
    <location>
        <begin position="64"/>
        <end position="94"/>
    </location>
</feature>
<organism evidence="2 3">
    <name type="scientific">Petrolisthes manimaculis</name>
    <dbReference type="NCBI Taxonomy" id="1843537"/>
    <lineage>
        <taxon>Eukaryota</taxon>
        <taxon>Metazoa</taxon>
        <taxon>Ecdysozoa</taxon>
        <taxon>Arthropoda</taxon>
        <taxon>Crustacea</taxon>
        <taxon>Multicrustacea</taxon>
        <taxon>Malacostraca</taxon>
        <taxon>Eumalacostraca</taxon>
        <taxon>Eucarida</taxon>
        <taxon>Decapoda</taxon>
        <taxon>Pleocyemata</taxon>
        <taxon>Anomura</taxon>
        <taxon>Galatheoidea</taxon>
        <taxon>Porcellanidae</taxon>
        <taxon>Petrolisthes</taxon>
    </lineage>
</organism>
<accession>A0AAE1PVD7</accession>
<reference evidence="2" key="1">
    <citation type="submission" date="2023-11" db="EMBL/GenBank/DDBJ databases">
        <title>Genome assemblies of two species of porcelain crab, Petrolisthes cinctipes and Petrolisthes manimaculis (Anomura: Porcellanidae).</title>
        <authorList>
            <person name="Angst P."/>
        </authorList>
    </citation>
    <scope>NUCLEOTIDE SEQUENCE</scope>
    <source>
        <strain evidence="2">PB745_02</strain>
        <tissue evidence="2">Gill</tissue>
    </source>
</reference>